<dbReference type="EMBL" id="JAKEIP010000006">
    <property type="protein sequence ID" value="MCF1592518.1"/>
    <property type="molecule type" value="Genomic_DNA"/>
</dbReference>
<dbReference type="Proteomes" id="UP001139384">
    <property type="component" value="Unassembled WGS sequence"/>
</dbReference>
<evidence type="ECO:0000313" key="2">
    <source>
        <dbReference type="Proteomes" id="UP001139384"/>
    </source>
</evidence>
<reference evidence="1" key="1">
    <citation type="submission" date="2022-01" db="EMBL/GenBank/DDBJ databases">
        <title>Draft Genome Sequences of Seven Type Strains of the Genus Streptomyces.</title>
        <authorList>
            <person name="Aziz S."/>
            <person name="Coretto E."/>
            <person name="Chronakova A."/>
            <person name="Sproer C."/>
            <person name="Huber K."/>
            <person name="Nouioui I."/>
            <person name="Gross H."/>
        </authorList>
    </citation>
    <scope>NUCLEOTIDE SEQUENCE</scope>
    <source>
        <strain evidence="1">DSM 103493</strain>
    </source>
</reference>
<gene>
    <name evidence="1" type="ORF">L0P92_02895</name>
</gene>
<evidence type="ECO:0000313" key="1">
    <source>
        <dbReference type="EMBL" id="MCF1592518.1"/>
    </source>
</evidence>
<dbReference type="AlphaFoldDB" id="A0A9X1PVJ4"/>
<dbReference type="RefSeq" id="WP_234760820.1">
    <property type="nucleotide sequence ID" value="NZ_JAKEIP010000006.1"/>
</dbReference>
<accession>A0A9X1PVJ4</accession>
<protein>
    <submittedName>
        <fullName evidence="1">Uncharacterized protein</fullName>
    </submittedName>
</protein>
<keyword evidence="2" id="KW-1185">Reference proteome</keyword>
<organism evidence="1 2">
    <name type="scientific">Streptomyces muensis</name>
    <dbReference type="NCBI Taxonomy" id="1077944"/>
    <lineage>
        <taxon>Bacteria</taxon>
        <taxon>Bacillati</taxon>
        <taxon>Actinomycetota</taxon>
        <taxon>Actinomycetes</taxon>
        <taxon>Kitasatosporales</taxon>
        <taxon>Streptomycetaceae</taxon>
        <taxon>Streptomyces</taxon>
    </lineage>
</organism>
<proteinExistence type="predicted"/>
<name>A0A9X1PVJ4_STRM4</name>
<sequence length="70" mass="7331">MPGEKRRIDCSHIADAVVFPAVDSADQMTGHLLGSAGHLGRPSKGTHDLRPAHADTVCARLDTVADTVGK</sequence>
<comment type="caution">
    <text evidence="1">The sequence shown here is derived from an EMBL/GenBank/DDBJ whole genome shotgun (WGS) entry which is preliminary data.</text>
</comment>